<dbReference type="PROSITE" id="PS51257">
    <property type="entry name" value="PROKAR_LIPOPROTEIN"/>
    <property type="match status" value="1"/>
</dbReference>
<accession>S0FJ25</accession>
<reference evidence="3 4" key="1">
    <citation type="journal article" date="2013" name="Genome Announc.">
        <title>Draft Genome Sequence of the Cellulolytic, Mesophilic, Anaerobic Bacterium Clostridium termitidis Strain CT1112 (DSM 5398).</title>
        <authorList>
            <person name="Lal S."/>
            <person name="Ramachandran U."/>
            <person name="Zhang X."/>
            <person name="Munir R."/>
            <person name="Sparling R."/>
            <person name="Levin D.B."/>
        </authorList>
    </citation>
    <scope>NUCLEOTIDE SEQUENCE [LARGE SCALE GENOMIC DNA]</scope>
    <source>
        <strain evidence="3 4">CT1112</strain>
    </source>
</reference>
<evidence type="ECO:0000256" key="2">
    <source>
        <dbReference type="SAM" id="SignalP"/>
    </source>
</evidence>
<dbReference type="AlphaFoldDB" id="S0FJ25"/>
<dbReference type="eggNOG" id="COG1653">
    <property type="taxonomic scope" value="Bacteria"/>
</dbReference>
<evidence type="ECO:0000313" key="4">
    <source>
        <dbReference type="Proteomes" id="UP000014155"/>
    </source>
</evidence>
<feature type="signal peptide" evidence="2">
    <location>
        <begin position="1"/>
        <end position="24"/>
    </location>
</feature>
<keyword evidence="1 2" id="KW-0732">Signal</keyword>
<dbReference type="InterPro" id="IPR050490">
    <property type="entry name" value="Bact_solute-bd_prot1"/>
</dbReference>
<name>S0FJ25_RUMCE</name>
<evidence type="ECO:0000256" key="1">
    <source>
        <dbReference type="ARBA" id="ARBA00022729"/>
    </source>
</evidence>
<dbReference type="STRING" id="1195236.CTER_5311"/>
<keyword evidence="3" id="KW-0762">Sugar transport</keyword>
<dbReference type="RefSeq" id="WP_004630813.1">
    <property type="nucleotide sequence ID" value="NZ_AORV01000072.1"/>
</dbReference>
<sequence>MNFRVPAILLFTVFILLTSCTSSPDVPKSSKIGPEVQKVQNETVLSCFINHSWYAANSFSGIIPREITRKTGVSLDVTVATDNGQLGVMLASGNMPDLIYSSNMLDRLSNSKVSYCYDDLISEYDVKWEIPQILRMNSLSFSSDGKLYTILNHYSSTEEWKEVSGVPMAGSLIARQDILNELGNPPINNFNDLMHVYELVKKNYPDMIPLIFNGEHRFNVFKIWIGLGILPFAEQKDGSYVYSYRDDKYLRLMKLLNEMYLKGYLLADNFVAEETMAAIPYKTGKAFSYSSCTQNSNVDAQADLSKLDPNYLSVELMPIEGANYTISDIGWSGTFITKSNKHPKESIEFIRWMFTEEAQKLTQWGREGVDYVLGPGKSPVFSKDFVNSIRSNTNNAIYNPWFYFGGSAIVEAVGRYAVLDKEIYEDTYTKIRHSYKNCPWMAAAIPLAGEPEKDIYNKIANMANSYETKLIISQTSDEFERNYSRYISDMDKMGALQVEAYMTQSIARVKSLYTNK</sequence>
<keyword evidence="4" id="KW-1185">Reference proteome</keyword>
<dbReference type="Gene3D" id="3.40.190.10">
    <property type="entry name" value="Periplasmic binding protein-like II"/>
    <property type="match status" value="2"/>
</dbReference>
<protein>
    <submittedName>
        <fullName evidence="3">ABC-type sugar transport system, periplasmic component</fullName>
    </submittedName>
</protein>
<dbReference type="Proteomes" id="UP000014155">
    <property type="component" value="Unassembled WGS sequence"/>
</dbReference>
<dbReference type="SUPFAM" id="SSF53850">
    <property type="entry name" value="Periplasmic binding protein-like II"/>
    <property type="match status" value="1"/>
</dbReference>
<dbReference type="PANTHER" id="PTHR43649">
    <property type="entry name" value="ARABINOSE-BINDING PROTEIN-RELATED"/>
    <property type="match status" value="1"/>
</dbReference>
<feature type="chain" id="PRO_5004486429" evidence="2">
    <location>
        <begin position="25"/>
        <end position="516"/>
    </location>
</feature>
<organism evidence="3 4">
    <name type="scientific">Ruminiclostridium cellobioparum subsp. termitidis CT1112</name>
    <dbReference type="NCBI Taxonomy" id="1195236"/>
    <lineage>
        <taxon>Bacteria</taxon>
        <taxon>Bacillati</taxon>
        <taxon>Bacillota</taxon>
        <taxon>Clostridia</taxon>
        <taxon>Eubacteriales</taxon>
        <taxon>Oscillospiraceae</taxon>
        <taxon>Ruminiclostridium</taxon>
    </lineage>
</organism>
<gene>
    <name evidence="3" type="ORF">CTER_5311</name>
</gene>
<evidence type="ECO:0000313" key="3">
    <source>
        <dbReference type="EMBL" id="EMS69109.1"/>
    </source>
</evidence>
<proteinExistence type="predicted"/>
<keyword evidence="3" id="KW-0813">Transport</keyword>
<dbReference type="PATRIC" id="fig|1195236.3.peg.5448"/>
<comment type="caution">
    <text evidence="3">The sequence shown here is derived from an EMBL/GenBank/DDBJ whole genome shotgun (WGS) entry which is preliminary data.</text>
</comment>
<dbReference type="EMBL" id="AORV01000072">
    <property type="protein sequence ID" value="EMS69109.1"/>
    <property type="molecule type" value="Genomic_DNA"/>
</dbReference>
<dbReference type="PANTHER" id="PTHR43649:SF33">
    <property type="entry name" value="POLYGALACTURONAN_RHAMNOGALACTURONAN-BINDING PROTEIN YTCQ"/>
    <property type="match status" value="1"/>
</dbReference>